<dbReference type="EMBL" id="QLSZ01000003">
    <property type="protein sequence ID" value="RAR73839.1"/>
    <property type="molecule type" value="Genomic_DNA"/>
</dbReference>
<evidence type="ECO:0000313" key="2">
    <source>
        <dbReference type="Proteomes" id="UP000248840"/>
    </source>
</evidence>
<reference evidence="1 2" key="1">
    <citation type="submission" date="2018-06" db="EMBL/GenBank/DDBJ databases">
        <title>Genomic Encyclopedia of Archaeal and Bacterial Type Strains, Phase II (KMG-II): from individual species to whole genera.</title>
        <authorList>
            <person name="Goeker M."/>
        </authorList>
    </citation>
    <scope>NUCLEOTIDE SEQUENCE [LARGE SCALE GENOMIC DNA]</scope>
    <source>
        <strain evidence="1 2">DSM 25663</strain>
    </source>
</reference>
<dbReference type="AlphaFoldDB" id="A0A328YIQ7"/>
<proteinExistence type="predicted"/>
<dbReference type="Gene3D" id="3.40.50.1820">
    <property type="entry name" value="alpha/beta hydrolase"/>
    <property type="match status" value="1"/>
</dbReference>
<keyword evidence="2" id="KW-1185">Reference proteome</keyword>
<dbReference type="PANTHER" id="PTHR35602:SF3">
    <property type="entry name" value="ESTERASE YQIA"/>
    <property type="match status" value="1"/>
</dbReference>
<organism evidence="1 2">
    <name type="scientific">Flavobacterium aciduliphilum</name>
    <dbReference type="NCBI Taxonomy" id="1101402"/>
    <lineage>
        <taxon>Bacteria</taxon>
        <taxon>Pseudomonadati</taxon>
        <taxon>Bacteroidota</taxon>
        <taxon>Flavobacteriia</taxon>
        <taxon>Flavobacteriales</taxon>
        <taxon>Flavobacteriaceae</taxon>
        <taxon>Flavobacterium</taxon>
    </lineage>
</organism>
<dbReference type="InterPro" id="IPR029058">
    <property type="entry name" value="AB_hydrolase_fold"/>
</dbReference>
<comment type="caution">
    <text evidence="1">The sequence shown here is derived from an EMBL/GenBank/DDBJ whole genome shotgun (WGS) entry which is preliminary data.</text>
</comment>
<accession>A0A328YIQ7</accession>
<evidence type="ECO:0000313" key="1">
    <source>
        <dbReference type="EMBL" id="RAR73839.1"/>
    </source>
</evidence>
<dbReference type="Pfam" id="PF05728">
    <property type="entry name" value="UPF0227"/>
    <property type="match status" value="1"/>
</dbReference>
<sequence length="288" mass="33612">MQGITLIINFLFLYNKMKLIQKQFKTIKPITAKQNLWSNYDIPVGTRLQQIPDTTNLIHPIRGIVTTYNDQTIAIPYEYIIPNYEFKTTILLLHGFNSAPENKQAIINQWLLDNNVSDHITLIAPQLNYNPNEAIKQIGSIIQEHYGNIIVMGTSLGGFYANYVRAMNQTDQIKVHAINPSWSPSIFLKREVNQEQINLKTKENWKFTETYLNYLAHFEKACKVELKHYKGNNYTLHLANADELLTFDTMLEYLDENKVPHQVFYYNTNHRFETVKELLENSKNDLIP</sequence>
<dbReference type="SUPFAM" id="SSF53474">
    <property type="entry name" value="alpha/beta-Hydrolases"/>
    <property type="match status" value="1"/>
</dbReference>
<gene>
    <name evidence="1" type="ORF">CLV55_103158</name>
</gene>
<protein>
    <submittedName>
        <fullName evidence="1">Putative esterase YcpF (UPF0227 family)</fullName>
    </submittedName>
</protein>
<dbReference type="Proteomes" id="UP000248840">
    <property type="component" value="Unassembled WGS sequence"/>
</dbReference>
<dbReference type="PANTHER" id="PTHR35602">
    <property type="entry name" value="ESTERASE YQIA-RELATED"/>
    <property type="match status" value="1"/>
</dbReference>
<dbReference type="InterPro" id="IPR008886">
    <property type="entry name" value="UPF0227/Esterase_YqiA"/>
</dbReference>
<name>A0A328YIQ7_9FLAO</name>